<dbReference type="PANTHER" id="PTHR43161:SF9">
    <property type="entry name" value="SORBITOL DEHYDROGENASE"/>
    <property type="match status" value="1"/>
</dbReference>
<dbReference type="PROSITE" id="PS00059">
    <property type="entry name" value="ADH_ZINC"/>
    <property type="match status" value="1"/>
</dbReference>
<comment type="similarity">
    <text evidence="2 7">Belongs to the zinc-containing alcohol dehydrogenase family.</text>
</comment>
<organism evidence="9 10">
    <name type="scientific">Acaulospora morrowiae</name>
    <dbReference type="NCBI Taxonomy" id="94023"/>
    <lineage>
        <taxon>Eukaryota</taxon>
        <taxon>Fungi</taxon>
        <taxon>Fungi incertae sedis</taxon>
        <taxon>Mucoromycota</taxon>
        <taxon>Glomeromycotina</taxon>
        <taxon>Glomeromycetes</taxon>
        <taxon>Diversisporales</taxon>
        <taxon>Acaulosporaceae</taxon>
        <taxon>Acaulospora</taxon>
    </lineage>
</organism>
<dbReference type="AlphaFoldDB" id="A0A9N9DMH4"/>
<feature type="non-terminal residue" evidence="9">
    <location>
        <position position="1"/>
    </location>
</feature>
<dbReference type="Gene3D" id="3.40.50.720">
    <property type="entry name" value="NAD(P)-binding Rossmann-like Domain"/>
    <property type="match status" value="1"/>
</dbReference>
<proteinExistence type="inferred from homology"/>
<protein>
    <submittedName>
        <fullName evidence="9">15796_t:CDS:1</fullName>
    </submittedName>
</protein>
<dbReference type="InterPro" id="IPR020843">
    <property type="entry name" value="ER"/>
</dbReference>
<dbReference type="InterPro" id="IPR036291">
    <property type="entry name" value="NAD(P)-bd_dom_sf"/>
</dbReference>
<comment type="cofactor">
    <cofactor evidence="1 7">
        <name>Zn(2+)</name>
        <dbReference type="ChEBI" id="CHEBI:29105"/>
    </cofactor>
</comment>
<dbReference type="InterPro" id="IPR045306">
    <property type="entry name" value="SDH-like"/>
</dbReference>
<evidence type="ECO:0000313" key="9">
    <source>
        <dbReference type="EMBL" id="CAG8640567.1"/>
    </source>
</evidence>
<dbReference type="Pfam" id="PF00107">
    <property type="entry name" value="ADH_zinc_N"/>
    <property type="match status" value="1"/>
</dbReference>
<reference evidence="9" key="1">
    <citation type="submission" date="2021-06" db="EMBL/GenBank/DDBJ databases">
        <authorList>
            <person name="Kallberg Y."/>
            <person name="Tangrot J."/>
            <person name="Rosling A."/>
        </authorList>
    </citation>
    <scope>NUCLEOTIDE SEQUENCE</scope>
    <source>
        <strain evidence="9">CL551</strain>
    </source>
</reference>
<dbReference type="SUPFAM" id="SSF51735">
    <property type="entry name" value="NAD(P)-binding Rossmann-fold domains"/>
    <property type="match status" value="1"/>
</dbReference>
<evidence type="ECO:0000256" key="3">
    <source>
        <dbReference type="ARBA" id="ARBA00022723"/>
    </source>
</evidence>
<evidence type="ECO:0000256" key="7">
    <source>
        <dbReference type="RuleBase" id="RU361277"/>
    </source>
</evidence>
<dbReference type="InterPro" id="IPR002328">
    <property type="entry name" value="ADH_Zn_CS"/>
</dbReference>
<keyword evidence="10" id="KW-1185">Reference proteome</keyword>
<gene>
    <name evidence="9" type="ORF">AMORRO_LOCUS9497</name>
</gene>
<keyword evidence="3 7" id="KW-0479">Metal-binding</keyword>
<sequence>KGEIQVTDRTRRLPKPNEVEVAIRATGICGSDVHFWIDGRMGKFIVKEPIVLGHETCGIVTGVGENCKTLKVGDQVVIEPGVPCYICDYCKGGKYNLCEDMKFAATPPCDGTLCQYYCCLEDFCVKLPPTFPSLEQGALIEPLSVGIHACKLANLRAGQTVIIFGAGPVGLLSGAAARASGAVKITMIDIDQDRLNFAKSYVADRIILGEKTNEISSIEYSKIFSQKMIHEFGVEQADVVLECSGAESSIQAGIYMTKSGGTFVQVGMGMDDVILPLSDIAIREITVKGSFRYCNTFKKAVEMVAAGFIKLEPLIIHVFKFEECVRAFETVKDRKDKVIKALILGPEKY</sequence>
<dbReference type="EMBL" id="CAJVPV010009341">
    <property type="protein sequence ID" value="CAG8640567.1"/>
    <property type="molecule type" value="Genomic_DNA"/>
</dbReference>
<keyword evidence="5" id="KW-0560">Oxidoreductase</keyword>
<dbReference type="InterPro" id="IPR011032">
    <property type="entry name" value="GroES-like_sf"/>
</dbReference>
<dbReference type="GO" id="GO:0006062">
    <property type="term" value="P:sorbitol catabolic process"/>
    <property type="evidence" value="ECO:0007669"/>
    <property type="project" value="TreeGrafter"/>
</dbReference>
<dbReference type="InterPro" id="IPR013154">
    <property type="entry name" value="ADH-like_N"/>
</dbReference>
<keyword evidence="4 7" id="KW-0862">Zinc</keyword>
<accession>A0A9N9DMH4</accession>
<evidence type="ECO:0000256" key="2">
    <source>
        <dbReference type="ARBA" id="ARBA00008072"/>
    </source>
</evidence>
<name>A0A9N9DMH4_9GLOM</name>
<dbReference type="CDD" id="cd05285">
    <property type="entry name" value="sorbitol_DH"/>
    <property type="match status" value="1"/>
</dbReference>
<evidence type="ECO:0000256" key="6">
    <source>
        <dbReference type="ARBA" id="ARBA00023027"/>
    </source>
</evidence>
<keyword evidence="6" id="KW-0520">NAD</keyword>
<evidence type="ECO:0000313" key="10">
    <source>
        <dbReference type="Proteomes" id="UP000789342"/>
    </source>
</evidence>
<dbReference type="PANTHER" id="PTHR43161">
    <property type="entry name" value="SORBITOL DEHYDROGENASE"/>
    <property type="match status" value="1"/>
</dbReference>
<dbReference type="InterPro" id="IPR013149">
    <property type="entry name" value="ADH-like_C"/>
</dbReference>
<dbReference type="Pfam" id="PF08240">
    <property type="entry name" value="ADH_N"/>
    <property type="match status" value="1"/>
</dbReference>
<dbReference type="OrthoDB" id="2148442at2759"/>
<comment type="caution">
    <text evidence="9">The sequence shown here is derived from an EMBL/GenBank/DDBJ whole genome shotgun (WGS) entry which is preliminary data.</text>
</comment>
<dbReference type="GO" id="GO:0008270">
    <property type="term" value="F:zinc ion binding"/>
    <property type="evidence" value="ECO:0007669"/>
    <property type="project" value="InterPro"/>
</dbReference>
<dbReference type="Gene3D" id="3.90.180.10">
    <property type="entry name" value="Medium-chain alcohol dehydrogenases, catalytic domain"/>
    <property type="match status" value="1"/>
</dbReference>
<dbReference type="SMART" id="SM00829">
    <property type="entry name" value="PKS_ER"/>
    <property type="match status" value="1"/>
</dbReference>
<feature type="domain" description="Enoyl reductase (ER)" evidence="8">
    <location>
        <begin position="2"/>
        <end position="339"/>
    </location>
</feature>
<evidence type="ECO:0000259" key="8">
    <source>
        <dbReference type="SMART" id="SM00829"/>
    </source>
</evidence>
<dbReference type="Proteomes" id="UP000789342">
    <property type="component" value="Unassembled WGS sequence"/>
</dbReference>
<evidence type="ECO:0000256" key="5">
    <source>
        <dbReference type="ARBA" id="ARBA00023002"/>
    </source>
</evidence>
<evidence type="ECO:0000256" key="4">
    <source>
        <dbReference type="ARBA" id="ARBA00022833"/>
    </source>
</evidence>
<dbReference type="FunFam" id="3.40.50.720:FF:000068">
    <property type="entry name" value="Sorbitol dehydrogenase"/>
    <property type="match status" value="1"/>
</dbReference>
<dbReference type="GO" id="GO:0003939">
    <property type="term" value="F:L-iditol 2-dehydrogenase (NAD+) activity"/>
    <property type="evidence" value="ECO:0007669"/>
    <property type="project" value="TreeGrafter"/>
</dbReference>
<evidence type="ECO:0000256" key="1">
    <source>
        <dbReference type="ARBA" id="ARBA00001947"/>
    </source>
</evidence>
<dbReference type="SUPFAM" id="SSF50129">
    <property type="entry name" value="GroES-like"/>
    <property type="match status" value="1"/>
</dbReference>